<gene>
    <name evidence="8" type="ORF">DCS45_19760</name>
</gene>
<feature type="transmembrane region" description="Helical" evidence="7">
    <location>
        <begin position="50"/>
        <end position="68"/>
    </location>
</feature>
<dbReference type="GO" id="GO:0005886">
    <property type="term" value="C:plasma membrane"/>
    <property type="evidence" value="ECO:0007669"/>
    <property type="project" value="UniProtKB-SubCell"/>
</dbReference>
<keyword evidence="4 7" id="KW-0812">Transmembrane</keyword>
<feature type="transmembrane region" description="Helical" evidence="7">
    <location>
        <begin position="155"/>
        <end position="175"/>
    </location>
</feature>
<evidence type="ECO:0000256" key="3">
    <source>
        <dbReference type="ARBA" id="ARBA00022475"/>
    </source>
</evidence>
<proteinExistence type="inferred from homology"/>
<feature type="transmembrane region" description="Helical" evidence="7">
    <location>
        <begin position="181"/>
        <end position="202"/>
    </location>
</feature>
<evidence type="ECO:0000256" key="4">
    <source>
        <dbReference type="ARBA" id="ARBA00022692"/>
    </source>
</evidence>
<feature type="transmembrane region" description="Helical" evidence="7">
    <location>
        <begin position="395"/>
        <end position="413"/>
    </location>
</feature>
<evidence type="ECO:0000256" key="2">
    <source>
        <dbReference type="ARBA" id="ARBA00007430"/>
    </source>
</evidence>
<evidence type="ECO:0000256" key="7">
    <source>
        <dbReference type="SAM" id="Phobius"/>
    </source>
</evidence>
<accession>A0A348WHS6</accession>
<keyword evidence="6 7" id="KW-0472">Membrane</keyword>
<dbReference type="AlphaFoldDB" id="A0A348WHS6"/>
<dbReference type="EMBL" id="DMVW01000188">
    <property type="protein sequence ID" value="HAR54088.1"/>
    <property type="molecule type" value="Genomic_DNA"/>
</dbReference>
<sequence length="456" mass="49128">MTSRNGGHGQRTIIDRVLRGSGFIAMGILGAQGLRLAGNLILTRLLFPEAFGLMALVSVFIVGMKMFSDIGLRPWIQKDDKGDDPIYLDTAWTLQVGRGVMLWVFACVMALPVAGFFNEPLLAQILPIAGLELVIAGLMPTRVATAHRHLRVKQLTALQVASQAIGLSLMILLAWQMQSVWALVYGSLANTLVLLAAMHFGLPGHRNRLRLNRAAAAKIVSFGKWIFLSTICGFVVAQGDKIVLGKFLSAEALGLYTIGFFLASFPVMLIEKVTRKVLIPLYREQPPGASRENFARIRKLRFGVTGGMFLLLTGLALLGPVITDILYDPRYAVSGVILVLVACAQMPLAIGLTYDQVALAQGNSRQFFVVVAIKAVLMLALSLAGIALFGIAGAIAGQGAAHLLTLPAIIWLARAHGAWDRLHDLVFLLAMLILGGTALWLHQDGIAELIRLGATG</sequence>
<comment type="similarity">
    <text evidence="2">Belongs to the polysaccharide synthase family.</text>
</comment>
<keyword evidence="3" id="KW-1003">Cell membrane</keyword>
<feature type="transmembrane region" description="Helical" evidence="7">
    <location>
        <begin position="300"/>
        <end position="319"/>
    </location>
</feature>
<dbReference type="PANTHER" id="PTHR30250">
    <property type="entry name" value="PST FAMILY PREDICTED COLANIC ACID TRANSPORTER"/>
    <property type="match status" value="1"/>
</dbReference>
<feature type="transmembrane region" description="Helical" evidence="7">
    <location>
        <begin position="425"/>
        <end position="442"/>
    </location>
</feature>
<comment type="caution">
    <text evidence="8">The sequence shown here is derived from an EMBL/GenBank/DDBJ whole genome shotgun (WGS) entry which is preliminary data.</text>
</comment>
<evidence type="ECO:0000256" key="6">
    <source>
        <dbReference type="ARBA" id="ARBA00023136"/>
    </source>
</evidence>
<evidence type="ECO:0000256" key="1">
    <source>
        <dbReference type="ARBA" id="ARBA00004651"/>
    </source>
</evidence>
<name>A0A348WHS6_9RHOB</name>
<dbReference type="InterPro" id="IPR050833">
    <property type="entry name" value="Poly_Biosynth_Transport"/>
</dbReference>
<organism evidence="8 9">
    <name type="scientific">Roseovarius nubinhibens</name>
    <dbReference type="NCBI Taxonomy" id="314263"/>
    <lineage>
        <taxon>Bacteria</taxon>
        <taxon>Pseudomonadati</taxon>
        <taxon>Pseudomonadota</taxon>
        <taxon>Alphaproteobacteria</taxon>
        <taxon>Rhodobacterales</taxon>
        <taxon>Roseobacteraceae</taxon>
        <taxon>Roseovarius</taxon>
    </lineage>
</organism>
<evidence type="ECO:0000313" key="8">
    <source>
        <dbReference type="EMBL" id="HAR54088.1"/>
    </source>
</evidence>
<feature type="transmembrane region" description="Helical" evidence="7">
    <location>
        <begin position="331"/>
        <end position="354"/>
    </location>
</feature>
<keyword evidence="5 7" id="KW-1133">Transmembrane helix</keyword>
<reference evidence="8 9" key="1">
    <citation type="journal article" date="2018" name="Nat. Biotechnol.">
        <title>A standardized bacterial taxonomy based on genome phylogeny substantially revises the tree of life.</title>
        <authorList>
            <person name="Parks D.H."/>
            <person name="Chuvochina M."/>
            <person name="Waite D.W."/>
            <person name="Rinke C."/>
            <person name="Skarshewski A."/>
            <person name="Chaumeil P.A."/>
            <person name="Hugenholtz P."/>
        </authorList>
    </citation>
    <scope>NUCLEOTIDE SEQUENCE [LARGE SCALE GENOMIC DNA]</scope>
    <source>
        <strain evidence="8">UBA9169</strain>
    </source>
</reference>
<feature type="transmembrane region" description="Helical" evidence="7">
    <location>
        <begin position="248"/>
        <end position="270"/>
    </location>
</feature>
<protein>
    <submittedName>
        <fullName evidence="8">Polysaccharide biosynthesis protein</fullName>
    </submittedName>
</protein>
<dbReference type="PANTHER" id="PTHR30250:SF10">
    <property type="entry name" value="LIPOPOLYSACCHARIDE BIOSYNTHESIS PROTEIN WZXC"/>
    <property type="match status" value="1"/>
</dbReference>
<feature type="transmembrane region" description="Helical" evidence="7">
    <location>
        <begin position="366"/>
        <end position="389"/>
    </location>
</feature>
<comment type="subcellular location">
    <subcellularLocation>
        <location evidence="1">Cell membrane</location>
        <topology evidence="1">Multi-pass membrane protein</topology>
    </subcellularLocation>
</comment>
<evidence type="ECO:0000256" key="5">
    <source>
        <dbReference type="ARBA" id="ARBA00022989"/>
    </source>
</evidence>
<evidence type="ECO:0000313" key="9">
    <source>
        <dbReference type="Proteomes" id="UP000264719"/>
    </source>
</evidence>
<dbReference type="Proteomes" id="UP000264719">
    <property type="component" value="Unassembled WGS sequence"/>
</dbReference>
<feature type="transmembrane region" description="Helical" evidence="7">
    <location>
        <begin position="214"/>
        <end position="236"/>
    </location>
</feature>
<dbReference type="Pfam" id="PF13440">
    <property type="entry name" value="Polysacc_synt_3"/>
    <property type="match status" value="1"/>
</dbReference>
<feature type="transmembrane region" description="Helical" evidence="7">
    <location>
        <begin position="100"/>
        <end position="117"/>
    </location>
</feature>
<feature type="transmembrane region" description="Helical" evidence="7">
    <location>
        <begin position="20"/>
        <end position="38"/>
    </location>
</feature>
<feature type="transmembrane region" description="Helical" evidence="7">
    <location>
        <begin position="123"/>
        <end position="143"/>
    </location>
</feature>